<evidence type="ECO:0000313" key="2">
    <source>
        <dbReference type="Proteomes" id="UP000555564"/>
    </source>
</evidence>
<dbReference type="RefSeq" id="WP_184978465.1">
    <property type="nucleotide sequence ID" value="NZ_JACHIU010000001.1"/>
</dbReference>
<gene>
    <name evidence="1" type="ORF">BJ992_000651</name>
</gene>
<dbReference type="InterPro" id="IPR036736">
    <property type="entry name" value="ACP-like_sf"/>
</dbReference>
<protein>
    <submittedName>
        <fullName evidence="1">Acyl carrier protein</fullName>
    </submittedName>
</protein>
<proteinExistence type="predicted"/>
<dbReference type="Proteomes" id="UP000555564">
    <property type="component" value="Unassembled WGS sequence"/>
</dbReference>
<sequence>MHDQLLGLITGVVEELNERRTEKIPTENLLGVMLYGDQGVFDSMHLVNFLARVEEELEDEYDVEISLTSEKAVSRRVSPFSSVRRLIDFIDEEMRLAGDEADAPAAEPVRLGG</sequence>
<evidence type="ECO:0000313" key="1">
    <source>
        <dbReference type="EMBL" id="MBB6471220.1"/>
    </source>
</evidence>
<dbReference type="Gene3D" id="1.10.1200.10">
    <property type="entry name" value="ACP-like"/>
    <property type="match status" value="1"/>
</dbReference>
<name>A0A7X0IA03_9ACTN</name>
<reference evidence="1 2" key="1">
    <citation type="submission" date="2020-08" db="EMBL/GenBank/DDBJ databases">
        <title>Sequencing the genomes of 1000 actinobacteria strains.</title>
        <authorList>
            <person name="Klenk H.-P."/>
        </authorList>
    </citation>
    <scope>NUCLEOTIDE SEQUENCE [LARGE SCALE GENOMIC DNA]</scope>
    <source>
        <strain evidence="1 2">DSM 44936</strain>
    </source>
</reference>
<keyword evidence="2" id="KW-1185">Reference proteome</keyword>
<accession>A0A7X0IA03</accession>
<dbReference type="AlphaFoldDB" id="A0A7X0IA03"/>
<dbReference type="EMBL" id="JACHIU010000001">
    <property type="protein sequence ID" value="MBB6471220.1"/>
    <property type="molecule type" value="Genomic_DNA"/>
</dbReference>
<organism evidence="1 2">
    <name type="scientific">Sphaerisporangium rubeum</name>
    <dbReference type="NCBI Taxonomy" id="321317"/>
    <lineage>
        <taxon>Bacteria</taxon>
        <taxon>Bacillati</taxon>
        <taxon>Actinomycetota</taxon>
        <taxon>Actinomycetes</taxon>
        <taxon>Streptosporangiales</taxon>
        <taxon>Streptosporangiaceae</taxon>
        <taxon>Sphaerisporangium</taxon>
    </lineage>
</organism>
<comment type="caution">
    <text evidence="1">The sequence shown here is derived from an EMBL/GenBank/DDBJ whole genome shotgun (WGS) entry which is preliminary data.</text>
</comment>